<feature type="transmembrane region" description="Helical" evidence="12">
    <location>
        <begin position="20"/>
        <end position="41"/>
    </location>
</feature>
<dbReference type="PANTHER" id="PTHR37531">
    <property type="entry name" value="HEME EXPORTER PROTEIN D"/>
    <property type="match status" value="1"/>
</dbReference>
<evidence type="ECO:0000256" key="1">
    <source>
        <dbReference type="ARBA" id="ARBA00002442"/>
    </source>
</evidence>
<evidence type="ECO:0000256" key="9">
    <source>
        <dbReference type="ARBA" id="ARBA00022748"/>
    </source>
</evidence>
<name>A0ABS0Z6I4_9GAMM</name>
<comment type="similarity">
    <text evidence="3 12">Belongs to the CcmD/CycX/HelD family.</text>
</comment>
<dbReference type="InterPro" id="IPR007078">
    <property type="entry name" value="Haem_export_protD_CcmD"/>
</dbReference>
<evidence type="ECO:0000313" key="14">
    <source>
        <dbReference type="Proteomes" id="UP000598488"/>
    </source>
</evidence>
<dbReference type="EMBL" id="JAEMUH010000001">
    <property type="protein sequence ID" value="MBJ7549272.1"/>
    <property type="molecule type" value="Genomic_DNA"/>
</dbReference>
<organism evidence="13 14">
    <name type="scientific">Marinomonas ostreistagni</name>
    <dbReference type="NCBI Taxonomy" id="359209"/>
    <lineage>
        <taxon>Bacteria</taxon>
        <taxon>Pseudomonadati</taxon>
        <taxon>Pseudomonadota</taxon>
        <taxon>Gammaproteobacteria</taxon>
        <taxon>Oceanospirillales</taxon>
        <taxon>Oceanospirillaceae</taxon>
        <taxon>Marinomonas</taxon>
    </lineage>
</organism>
<evidence type="ECO:0000256" key="11">
    <source>
        <dbReference type="ARBA" id="ARBA00023136"/>
    </source>
</evidence>
<dbReference type="Proteomes" id="UP000598488">
    <property type="component" value="Unassembled WGS sequence"/>
</dbReference>
<keyword evidence="14" id="KW-1185">Reference proteome</keyword>
<dbReference type="NCBIfam" id="TIGR03141">
    <property type="entry name" value="cytochro_ccmD"/>
    <property type="match status" value="1"/>
</dbReference>
<evidence type="ECO:0000256" key="7">
    <source>
        <dbReference type="ARBA" id="ARBA00022519"/>
    </source>
</evidence>
<evidence type="ECO:0000256" key="3">
    <source>
        <dbReference type="ARBA" id="ARBA00008741"/>
    </source>
</evidence>
<keyword evidence="5 12" id="KW-0813">Transport</keyword>
<evidence type="ECO:0000256" key="12">
    <source>
        <dbReference type="RuleBase" id="RU363101"/>
    </source>
</evidence>
<accession>A0ABS0Z6I4</accession>
<reference evidence="13 14" key="1">
    <citation type="submission" date="2020-12" db="EMBL/GenBank/DDBJ databases">
        <title>Comparative genome analysis of fungal antagonists Marinomonas ostreistagni 398 and M. spartinae 468.</title>
        <authorList>
            <person name="Fields J.L."/>
            <person name="Mavrodi O.V."/>
            <person name="Biber P.D."/>
            <person name="Indest K.J."/>
            <person name="Mavrodi D.V."/>
        </authorList>
    </citation>
    <scope>NUCLEOTIDE SEQUENCE [LARGE SCALE GENOMIC DNA]</scope>
    <source>
        <strain evidence="13 14">USM7</strain>
    </source>
</reference>
<dbReference type="InterPro" id="IPR052075">
    <property type="entry name" value="Heme_exporter_D"/>
</dbReference>
<comment type="subcellular location">
    <subcellularLocation>
        <location evidence="2 12">Cell inner membrane</location>
        <topology evidence="2 12">Single-pass membrane protein</topology>
    </subcellularLocation>
</comment>
<comment type="caution">
    <text evidence="13">The sequence shown here is derived from an EMBL/GenBank/DDBJ whole genome shotgun (WGS) entry which is preliminary data.</text>
</comment>
<protein>
    <recommendedName>
        <fullName evidence="4 12">Heme exporter protein D</fullName>
    </recommendedName>
</protein>
<comment type="function">
    <text evidence="1 12">Required for the export of heme to the periplasm for the biogenesis of c-type cytochromes.</text>
</comment>
<evidence type="ECO:0000256" key="8">
    <source>
        <dbReference type="ARBA" id="ARBA00022692"/>
    </source>
</evidence>
<keyword evidence="10 12" id="KW-1133">Transmembrane helix</keyword>
<evidence type="ECO:0000256" key="5">
    <source>
        <dbReference type="ARBA" id="ARBA00022448"/>
    </source>
</evidence>
<evidence type="ECO:0000313" key="13">
    <source>
        <dbReference type="EMBL" id="MBJ7549272.1"/>
    </source>
</evidence>
<keyword evidence="9 12" id="KW-0201">Cytochrome c-type biogenesis</keyword>
<proteinExistence type="inferred from homology"/>
<keyword evidence="6 12" id="KW-1003">Cell membrane</keyword>
<keyword evidence="8 12" id="KW-0812">Transmembrane</keyword>
<keyword evidence="11 12" id="KW-0472">Membrane</keyword>
<evidence type="ECO:0000256" key="4">
    <source>
        <dbReference type="ARBA" id="ARBA00016461"/>
    </source>
</evidence>
<evidence type="ECO:0000256" key="2">
    <source>
        <dbReference type="ARBA" id="ARBA00004377"/>
    </source>
</evidence>
<evidence type="ECO:0000256" key="10">
    <source>
        <dbReference type="ARBA" id="ARBA00022989"/>
    </source>
</evidence>
<dbReference type="PANTHER" id="PTHR37531:SF1">
    <property type="entry name" value="HEME EXPORTER PROTEIN D"/>
    <property type="match status" value="1"/>
</dbReference>
<keyword evidence="7 12" id="KW-0997">Cell inner membrane</keyword>
<evidence type="ECO:0000256" key="6">
    <source>
        <dbReference type="ARBA" id="ARBA00022475"/>
    </source>
</evidence>
<sequence length="58" mass="7047">MAFESLMDFFQMGKHGLYVWSTYAISLVALMGLFITTRYHNQQLRKQLKKRYQREQSR</sequence>
<dbReference type="RefSeq" id="WP_199460249.1">
    <property type="nucleotide sequence ID" value="NZ_JAEMUH010000001.1"/>
</dbReference>
<dbReference type="Pfam" id="PF04995">
    <property type="entry name" value="CcmD"/>
    <property type="match status" value="1"/>
</dbReference>
<gene>
    <name evidence="13" type="primary">ccmD</name>
    <name evidence="13" type="ORF">JHD44_01125</name>
</gene>